<accession>A0A6A6NKB7</accession>
<comment type="caution">
    <text evidence="2">The sequence shown here is derived from an EMBL/GenBank/DDBJ whole genome shotgun (WGS) entry which is preliminary data.</text>
</comment>
<name>A0A6A6NKB7_HEVBR</name>
<evidence type="ECO:0000313" key="3">
    <source>
        <dbReference type="Proteomes" id="UP000467840"/>
    </source>
</evidence>
<sequence length="289" mass="32619">MEEEENQATKKVKLREPVLANKSSISSFRDRLVVGGRVRSEDVMMEEGEITMGVRDVRIEHMGKDTKVFISEAPLHYEGMMSKDDEEGRFGPWMVVQQWERRDQFRNIVKENVVGSRFNVLGGNDDVGGLDVSYSEGKDEVKVGSNWLGLGVVKNGLGGLEGNEVNLDPSRQKPKDGEFFPFTRSNPIVGNMKEVPTSLDKECHTAVRINKEVGHSRKSPVQIGRFRRGGSVAMGNHLERDFILSTLLGKPPDDVRMVDQNQLCHLEDDVDSKEEDSEGVEWRDPYLRD</sequence>
<evidence type="ECO:0000313" key="2">
    <source>
        <dbReference type="EMBL" id="KAF2325691.1"/>
    </source>
</evidence>
<feature type="compositionally biased region" description="Basic and acidic residues" evidence="1">
    <location>
        <begin position="280"/>
        <end position="289"/>
    </location>
</feature>
<reference evidence="2 3" key="1">
    <citation type="journal article" date="2020" name="Mol. Plant">
        <title>The Chromosome-Based Rubber Tree Genome Provides New Insights into Spurge Genome Evolution and Rubber Biosynthesis.</title>
        <authorList>
            <person name="Liu J."/>
            <person name="Shi C."/>
            <person name="Shi C.C."/>
            <person name="Li W."/>
            <person name="Zhang Q.J."/>
            <person name="Zhang Y."/>
            <person name="Li K."/>
            <person name="Lu H.F."/>
            <person name="Shi C."/>
            <person name="Zhu S.T."/>
            <person name="Xiao Z.Y."/>
            <person name="Nan H."/>
            <person name="Yue Y."/>
            <person name="Zhu X.G."/>
            <person name="Wu Y."/>
            <person name="Hong X.N."/>
            <person name="Fan G.Y."/>
            <person name="Tong Y."/>
            <person name="Zhang D."/>
            <person name="Mao C.L."/>
            <person name="Liu Y.L."/>
            <person name="Hao S.J."/>
            <person name="Liu W.Q."/>
            <person name="Lv M.Q."/>
            <person name="Zhang H.B."/>
            <person name="Liu Y."/>
            <person name="Hu-Tang G.R."/>
            <person name="Wang J.P."/>
            <person name="Wang J.H."/>
            <person name="Sun Y.H."/>
            <person name="Ni S.B."/>
            <person name="Chen W.B."/>
            <person name="Zhang X.C."/>
            <person name="Jiao Y.N."/>
            <person name="Eichler E.E."/>
            <person name="Li G.H."/>
            <person name="Liu X."/>
            <person name="Gao L.Z."/>
        </authorList>
    </citation>
    <scope>NUCLEOTIDE SEQUENCE [LARGE SCALE GENOMIC DNA]</scope>
    <source>
        <strain evidence="3">cv. GT1</strain>
        <tissue evidence="2">Leaf</tissue>
    </source>
</reference>
<organism evidence="2 3">
    <name type="scientific">Hevea brasiliensis</name>
    <name type="common">Para rubber tree</name>
    <name type="synonym">Siphonia brasiliensis</name>
    <dbReference type="NCBI Taxonomy" id="3981"/>
    <lineage>
        <taxon>Eukaryota</taxon>
        <taxon>Viridiplantae</taxon>
        <taxon>Streptophyta</taxon>
        <taxon>Embryophyta</taxon>
        <taxon>Tracheophyta</taxon>
        <taxon>Spermatophyta</taxon>
        <taxon>Magnoliopsida</taxon>
        <taxon>eudicotyledons</taxon>
        <taxon>Gunneridae</taxon>
        <taxon>Pentapetalae</taxon>
        <taxon>rosids</taxon>
        <taxon>fabids</taxon>
        <taxon>Malpighiales</taxon>
        <taxon>Euphorbiaceae</taxon>
        <taxon>Crotonoideae</taxon>
        <taxon>Micrandreae</taxon>
        <taxon>Hevea</taxon>
    </lineage>
</organism>
<protein>
    <submittedName>
        <fullName evidence="2">Uncharacterized protein</fullName>
    </submittedName>
</protein>
<feature type="compositionally biased region" description="Acidic residues" evidence="1">
    <location>
        <begin position="268"/>
        <end position="279"/>
    </location>
</feature>
<dbReference type="AlphaFoldDB" id="A0A6A6NKB7"/>
<proteinExistence type="predicted"/>
<evidence type="ECO:0000256" key="1">
    <source>
        <dbReference type="SAM" id="MobiDB-lite"/>
    </source>
</evidence>
<feature type="region of interest" description="Disordered" evidence="1">
    <location>
        <begin position="267"/>
        <end position="289"/>
    </location>
</feature>
<gene>
    <name evidence="2" type="ORF">GH714_033284</name>
</gene>
<dbReference type="EMBL" id="JAAGAX010000001">
    <property type="protein sequence ID" value="KAF2325691.1"/>
    <property type="molecule type" value="Genomic_DNA"/>
</dbReference>
<dbReference type="Proteomes" id="UP000467840">
    <property type="component" value="Chromosome 5"/>
</dbReference>
<keyword evidence="3" id="KW-1185">Reference proteome</keyword>